<evidence type="ECO:0000256" key="7">
    <source>
        <dbReference type="ARBA" id="ARBA00023010"/>
    </source>
</evidence>
<dbReference type="GO" id="GO:0016560">
    <property type="term" value="P:protein import into peroxisome matrix, docking"/>
    <property type="evidence" value="ECO:0007669"/>
    <property type="project" value="InterPro"/>
</dbReference>
<dbReference type="PRINTS" id="PR00452">
    <property type="entry name" value="SH3DOMAIN"/>
</dbReference>
<feature type="domain" description="SH3" evidence="15">
    <location>
        <begin position="223"/>
        <end position="289"/>
    </location>
</feature>
<dbReference type="InParanoid" id="A0A163J9P6"/>
<evidence type="ECO:0000256" key="1">
    <source>
        <dbReference type="ARBA" id="ARBA00006033"/>
    </source>
</evidence>
<evidence type="ECO:0000256" key="3">
    <source>
        <dbReference type="ARBA" id="ARBA00022448"/>
    </source>
</evidence>
<proteinExistence type="inferred from homology"/>
<dbReference type="GO" id="GO:0005778">
    <property type="term" value="C:peroxisomal membrane"/>
    <property type="evidence" value="ECO:0007669"/>
    <property type="project" value="UniProtKB-SubCell"/>
</dbReference>
<dbReference type="EMBL" id="LT552047">
    <property type="protein sequence ID" value="SAL97932.1"/>
    <property type="molecule type" value="Genomic_DNA"/>
</dbReference>
<evidence type="ECO:0000313" key="17">
    <source>
        <dbReference type="Proteomes" id="UP000078561"/>
    </source>
</evidence>
<keyword evidence="7" id="KW-0811">Translocation</keyword>
<protein>
    <recommendedName>
        <fullName evidence="11">Peroxisomal membrane protein PEX13</fullName>
    </recommendedName>
    <alternativeName>
        <fullName evidence="10">Peroxin-13</fullName>
    </alternativeName>
</protein>
<dbReference type="InterPro" id="IPR007223">
    <property type="entry name" value="Peroxin-13_N"/>
</dbReference>
<evidence type="ECO:0000256" key="5">
    <source>
        <dbReference type="ARBA" id="ARBA00022927"/>
    </source>
</evidence>
<comment type="subcellular location">
    <subcellularLocation>
        <location evidence="12">Peroxisome membrane</location>
    </subcellularLocation>
</comment>
<feature type="region of interest" description="Disordered" evidence="14">
    <location>
        <begin position="1"/>
        <end position="27"/>
    </location>
</feature>
<dbReference type="PANTHER" id="PTHR19332:SF1">
    <property type="entry name" value="PEROXISOMAL MEMBRANE PROTEIN PEX13"/>
    <property type="match status" value="1"/>
</dbReference>
<reference evidence="16" key="1">
    <citation type="submission" date="2016-04" db="EMBL/GenBank/DDBJ databases">
        <authorList>
            <person name="Evans L.H."/>
            <person name="Alamgir A."/>
            <person name="Owens N."/>
            <person name="Weber N.D."/>
            <person name="Virtaneva K."/>
            <person name="Barbian K."/>
            <person name="Babar A."/>
            <person name="Rosenke K."/>
        </authorList>
    </citation>
    <scope>NUCLEOTIDE SEQUENCE [LARGE SCALE GENOMIC DNA]</scope>
    <source>
        <strain evidence="16">CBS 101.48</strain>
    </source>
</reference>
<evidence type="ECO:0000256" key="2">
    <source>
        <dbReference type="ARBA" id="ARBA00022443"/>
    </source>
</evidence>
<sequence>MTDLPPNTGLADASTSNTDAKTHPLVPDRSVNVMHRPGGYVYGTMGNGGMAGRYGMGYGSHMGGMASGGMYSPYGFRGGGPSGFENGLSQRMEQGTRPAFELLHSIVGAVGSFAHMLESTFMATHSSFTVMVTMAEQLGHLKSYLGRAFSLTALYRSVKNGISGPSAISVADFQQYDTSTPPPSSSRKPLFFFVAMLVGLPYLMYKLAQRFINQQKVNRGSTVNVEFARAMYDFTPESSNELALKRGDVVAILAKIDPITQAPCLWWHGRLRDGTMGLFPANYVEIIAKDPASLVQSVS</sequence>
<dbReference type="AlphaFoldDB" id="A0A163J9P6"/>
<dbReference type="InterPro" id="IPR036028">
    <property type="entry name" value="SH3-like_dom_sf"/>
</dbReference>
<keyword evidence="2 13" id="KW-0728">SH3 domain</keyword>
<dbReference type="Proteomes" id="UP000078561">
    <property type="component" value="Unassembled WGS sequence"/>
</dbReference>
<evidence type="ECO:0000256" key="9">
    <source>
        <dbReference type="ARBA" id="ARBA00023140"/>
    </source>
</evidence>
<evidence type="ECO:0000256" key="10">
    <source>
        <dbReference type="ARBA" id="ARBA00029693"/>
    </source>
</evidence>
<keyword evidence="3" id="KW-0813">Transport</keyword>
<name>A0A163J9P6_ABSGL</name>
<evidence type="ECO:0000256" key="13">
    <source>
        <dbReference type="PROSITE-ProRule" id="PRU00192"/>
    </source>
</evidence>
<keyword evidence="4" id="KW-0812">Transmembrane</keyword>
<evidence type="ECO:0000256" key="12">
    <source>
        <dbReference type="ARBA" id="ARBA00046271"/>
    </source>
</evidence>
<evidence type="ECO:0000313" key="16">
    <source>
        <dbReference type="EMBL" id="SAL97932.1"/>
    </source>
</evidence>
<dbReference type="SMART" id="SM00326">
    <property type="entry name" value="SH3"/>
    <property type="match status" value="1"/>
</dbReference>
<dbReference type="OMA" id="LMAAHMS"/>
<dbReference type="InterPro" id="IPR001452">
    <property type="entry name" value="SH3_domain"/>
</dbReference>
<evidence type="ECO:0000256" key="6">
    <source>
        <dbReference type="ARBA" id="ARBA00022989"/>
    </source>
</evidence>
<dbReference type="FunCoup" id="A0A163J9P6">
    <property type="interactions" value="165"/>
</dbReference>
<dbReference type="GO" id="GO:1990429">
    <property type="term" value="C:peroxisomal importomer complex"/>
    <property type="evidence" value="ECO:0007669"/>
    <property type="project" value="TreeGrafter"/>
</dbReference>
<evidence type="ECO:0000256" key="14">
    <source>
        <dbReference type="SAM" id="MobiDB-lite"/>
    </source>
</evidence>
<dbReference type="Pfam" id="PF04088">
    <property type="entry name" value="Peroxin-13_N"/>
    <property type="match status" value="2"/>
</dbReference>
<dbReference type="SUPFAM" id="SSF50044">
    <property type="entry name" value="SH3-domain"/>
    <property type="match status" value="1"/>
</dbReference>
<keyword evidence="5" id="KW-0653">Protein transport</keyword>
<dbReference type="PROSITE" id="PS50002">
    <property type="entry name" value="SH3"/>
    <property type="match status" value="1"/>
</dbReference>
<comment type="similarity">
    <text evidence="1">Belongs to the peroxin-13 family.</text>
</comment>
<keyword evidence="9" id="KW-0576">Peroxisome</keyword>
<dbReference type="Pfam" id="PF07653">
    <property type="entry name" value="SH3_2"/>
    <property type="match status" value="1"/>
</dbReference>
<keyword evidence="8" id="KW-0472">Membrane</keyword>
<dbReference type="STRING" id="4829.A0A163J9P6"/>
<evidence type="ECO:0000256" key="4">
    <source>
        <dbReference type="ARBA" id="ARBA00022692"/>
    </source>
</evidence>
<evidence type="ECO:0000259" key="15">
    <source>
        <dbReference type="PROSITE" id="PS50002"/>
    </source>
</evidence>
<evidence type="ECO:0000256" key="8">
    <source>
        <dbReference type="ARBA" id="ARBA00023136"/>
    </source>
</evidence>
<organism evidence="16">
    <name type="scientific">Absidia glauca</name>
    <name type="common">Pin mould</name>
    <dbReference type="NCBI Taxonomy" id="4829"/>
    <lineage>
        <taxon>Eukaryota</taxon>
        <taxon>Fungi</taxon>
        <taxon>Fungi incertae sedis</taxon>
        <taxon>Mucoromycota</taxon>
        <taxon>Mucoromycotina</taxon>
        <taxon>Mucoromycetes</taxon>
        <taxon>Mucorales</taxon>
        <taxon>Cunninghamellaceae</taxon>
        <taxon>Absidia</taxon>
    </lineage>
</organism>
<evidence type="ECO:0000256" key="11">
    <source>
        <dbReference type="ARBA" id="ARBA00034535"/>
    </source>
</evidence>
<dbReference type="InterPro" id="IPR035463">
    <property type="entry name" value="Pex13"/>
</dbReference>
<accession>A0A163J9P6</accession>
<keyword evidence="17" id="KW-1185">Reference proteome</keyword>
<dbReference type="PANTHER" id="PTHR19332">
    <property type="entry name" value="PEROXISOMAL MEMBRANE PROTEIN PEX13"/>
    <property type="match status" value="1"/>
</dbReference>
<dbReference type="OrthoDB" id="10037838at2759"/>
<keyword evidence="6" id="KW-1133">Transmembrane helix</keyword>
<dbReference type="Gene3D" id="2.30.30.40">
    <property type="entry name" value="SH3 Domains"/>
    <property type="match status" value="1"/>
</dbReference>
<gene>
    <name evidence="16" type="primary">ABSGL_03459.1 scaffold 4609</name>
</gene>